<evidence type="ECO:0000256" key="7">
    <source>
        <dbReference type="ARBA" id="ARBA00023136"/>
    </source>
</evidence>
<keyword evidence="8 12" id="KW-0012">Acyltransferase</keyword>
<gene>
    <name evidence="12" type="ORF">GRF59_04830</name>
</gene>
<feature type="region of interest" description="Disordered" evidence="9">
    <location>
        <begin position="404"/>
        <end position="437"/>
    </location>
</feature>
<evidence type="ECO:0000256" key="4">
    <source>
        <dbReference type="ARBA" id="ARBA00022679"/>
    </source>
</evidence>
<dbReference type="AlphaFoldDB" id="A0A7X3II47"/>
<evidence type="ECO:0000256" key="6">
    <source>
        <dbReference type="ARBA" id="ARBA00022989"/>
    </source>
</evidence>
<dbReference type="InterPro" id="IPR050879">
    <property type="entry name" value="Acyltransferase_3"/>
</dbReference>
<evidence type="ECO:0000256" key="1">
    <source>
        <dbReference type="ARBA" id="ARBA00004651"/>
    </source>
</evidence>
<keyword evidence="6 10" id="KW-1133">Transmembrane helix</keyword>
<feature type="transmembrane region" description="Helical" evidence="10">
    <location>
        <begin position="179"/>
        <end position="199"/>
    </location>
</feature>
<evidence type="ECO:0000256" key="3">
    <source>
        <dbReference type="ARBA" id="ARBA00022475"/>
    </source>
</evidence>
<dbReference type="PANTHER" id="PTHR23028:SF53">
    <property type="entry name" value="ACYL_TRANSF_3 DOMAIN-CONTAINING PROTEIN"/>
    <property type="match status" value="1"/>
</dbReference>
<dbReference type="InterPro" id="IPR036514">
    <property type="entry name" value="SGNH_hydro_sf"/>
</dbReference>
<proteinExistence type="inferred from homology"/>
<keyword evidence="3" id="KW-1003">Cell membrane</keyword>
<feature type="transmembrane region" description="Helical" evidence="10">
    <location>
        <begin position="109"/>
        <end position="128"/>
    </location>
</feature>
<evidence type="ECO:0000256" key="9">
    <source>
        <dbReference type="SAM" id="MobiDB-lite"/>
    </source>
</evidence>
<feature type="transmembrane region" description="Helical" evidence="10">
    <location>
        <begin position="15"/>
        <end position="35"/>
    </location>
</feature>
<dbReference type="PANTHER" id="PTHR23028">
    <property type="entry name" value="ACETYLTRANSFERASE"/>
    <property type="match status" value="1"/>
</dbReference>
<reference evidence="12 13" key="1">
    <citation type="submission" date="2019-12" db="EMBL/GenBank/DDBJ databases">
        <title>Paenibacillus sp. nov., an endophytic bacterium isolated from the stem of Dendrobium.</title>
        <authorList>
            <person name="Zhao R."/>
        </authorList>
    </citation>
    <scope>NUCLEOTIDE SEQUENCE [LARGE SCALE GENOMIC DNA]</scope>
    <source>
        <strain evidence="12 13">HJL G12</strain>
    </source>
</reference>
<dbReference type="GO" id="GO:0009103">
    <property type="term" value="P:lipopolysaccharide biosynthetic process"/>
    <property type="evidence" value="ECO:0007669"/>
    <property type="project" value="TreeGrafter"/>
</dbReference>
<dbReference type="GO" id="GO:0016747">
    <property type="term" value="F:acyltransferase activity, transferring groups other than amino-acyl groups"/>
    <property type="evidence" value="ECO:0007669"/>
    <property type="project" value="InterPro"/>
</dbReference>
<evidence type="ECO:0000256" key="10">
    <source>
        <dbReference type="SAM" id="Phobius"/>
    </source>
</evidence>
<evidence type="ECO:0000256" key="5">
    <source>
        <dbReference type="ARBA" id="ARBA00022692"/>
    </source>
</evidence>
<dbReference type="SUPFAM" id="SSF52266">
    <property type="entry name" value="SGNH hydrolase"/>
    <property type="match status" value="1"/>
</dbReference>
<feature type="transmembrane region" description="Helical" evidence="10">
    <location>
        <begin position="271"/>
        <end position="294"/>
    </location>
</feature>
<feature type="transmembrane region" description="Helical" evidence="10">
    <location>
        <begin position="382"/>
        <end position="401"/>
    </location>
</feature>
<feature type="transmembrane region" description="Helical" evidence="10">
    <location>
        <begin position="84"/>
        <end position="102"/>
    </location>
</feature>
<feature type="transmembrane region" description="Helical" evidence="10">
    <location>
        <begin position="148"/>
        <end position="167"/>
    </location>
</feature>
<feature type="compositionally biased region" description="Basic and acidic residues" evidence="9">
    <location>
        <begin position="425"/>
        <end position="436"/>
    </location>
</feature>
<name>A0A7X3II47_9BACL</name>
<dbReference type="CDD" id="cd01840">
    <property type="entry name" value="SGNH_hydrolase_yrhL_like"/>
    <property type="match status" value="1"/>
</dbReference>
<dbReference type="GO" id="GO:0005886">
    <property type="term" value="C:plasma membrane"/>
    <property type="evidence" value="ECO:0007669"/>
    <property type="project" value="UniProtKB-SubCell"/>
</dbReference>
<keyword evidence="4 12" id="KW-0808">Transferase</keyword>
<comment type="similarity">
    <text evidence="2">Belongs to the acyltransferase 3 family.</text>
</comment>
<comment type="subcellular location">
    <subcellularLocation>
        <location evidence="1">Cell membrane</location>
        <topology evidence="1">Multi-pass membrane protein</topology>
    </subcellularLocation>
</comment>
<evidence type="ECO:0000313" key="13">
    <source>
        <dbReference type="Proteomes" id="UP000460318"/>
    </source>
</evidence>
<feature type="transmembrane region" description="Helical" evidence="10">
    <location>
        <begin position="42"/>
        <end position="64"/>
    </location>
</feature>
<feature type="transmembrane region" description="Helical" evidence="10">
    <location>
        <begin position="241"/>
        <end position="259"/>
    </location>
</feature>
<sequence length="590" mass="65708">MGNGLPIHRVGGKRYMPGLDGLRALSVIAVIAYHLNMKWAQGGLIGVGIFFVISGYLITDQIIQEWKRHQSLNLVDFWIRRARRLLPGMLAMMLFVALWLLCTDSGRLLSLKGAFLSSLFYVNNWWLIFHQVSYFESFGPPSPIGHLWSLSIEEQFYVVWPIALVIGLQTTQQRGKLSLLILTLACVSAIAMAMGYVPGTDPSRVYYGTDTRMFALLIGAALAVLCPSRKMNDNVAAGSRVLLDLVGSLGLTILIFLIYRTNEYDDFLYRYGFLFIALITAAVIAVLAHPASLIGKIMGCKPLRWIGVRSYSLYIWHYPVIVLSSPAVNTSGTSIGRTLLQLAASLMLAALSYRYIEEPLRRGGFRRNRKTEFQSRRRLRPLLMAAILPVIVIPVACNMVFSSPEPAQEEEKPSVPVQSPAETIPDEKKPVPDKIHSGKGVTAIGDSVILDAAPFLEKMLPGIVVSGKVGRQMRQAQDVIDQLKSQDRLAERVIIELGTNGPFNTKQLRSLLDSLKNAKQVILVNTRVPRTWQDTVNKDIAEVSNDFGNTAVVDWYSASEGKDDYFYRDGVHLKREGAEYYASILVKALE</sequence>
<evidence type="ECO:0000256" key="2">
    <source>
        <dbReference type="ARBA" id="ARBA00007400"/>
    </source>
</evidence>
<evidence type="ECO:0000256" key="8">
    <source>
        <dbReference type="ARBA" id="ARBA00023315"/>
    </source>
</evidence>
<comment type="caution">
    <text evidence="12">The sequence shown here is derived from an EMBL/GenBank/DDBJ whole genome shotgun (WGS) entry which is preliminary data.</text>
</comment>
<keyword evidence="7 10" id="KW-0472">Membrane</keyword>
<dbReference type="Pfam" id="PF01757">
    <property type="entry name" value="Acyl_transf_3"/>
    <property type="match status" value="1"/>
</dbReference>
<organism evidence="12 13">
    <name type="scientific">Paenibacillus dendrobii</name>
    <dbReference type="NCBI Taxonomy" id="2691084"/>
    <lineage>
        <taxon>Bacteria</taxon>
        <taxon>Bacillati</taxon>
        <taxon>Bacillota</taxon>
        <taxon>Bacilli</taxon>
        <taxon>Bacillales</taxon>
        <taxon>Paenibacillaceae</taxon>
        <taxon>Paenibacillus</taxon>
    </lineage>
</organism>
<dbReference type="Gene3D" id="3.40.50.1110">
    <property type="entry name" value="SGNH hydrolase"/>
    <property type="match status" value="1"/>
</dbReference>
<feature type="domain" description="Acyltransferase 3" evidence="11">
    <location>
        <begin position="17"/>
        <end position="351"/>
    </location>
</feature>
<keyword evidence="13" id="KW-1185">Reference proteome</keyword>
<accession>A0A7X3II47</accession>
<keyword evidence="5 10" id="KW-0812">Transmembrane</keyword>
<dbReference type="Proteomes" id="UP000460318">
    <property type="component" value="Unassembled WGS sequence"/>
</dbReference>
<evidence type="ECO:0000259" key="11">
    <source>
        <dbReference type="Pfam" id="PF01757"/>
    </source>
</evidence>
<feature type="transmembrane region" description="Helical" evidence="10">
    <location>
        <begin position="211"/>
        <end position="229"/>
    </location>
</feature>
<dbReference type="InterPro" id="IPR002656">
    <property type="entry name" value="Acyl_transf_3_dom"/>
</dbReference>
<evidence type="ECO:0000313" key="12">
    <source>
        <dbReference type="EMBL" id="MWV42945.1"/>
    </source>
</evidence>
<protein>
    <submittedName>
        <fullName evidence="12">Acyltransferase family protein</fullName>
    </submittedName>
</protein>
<dbReference type="EMBL" id="WUBI01000001">
    <property type="protein sequence ID" value="MWV42945.1"/>
    <property type="molecule type" value="Genomic_DNA"/>
</dbReference>